<organism evidence="4 5">
    <name type="scientific">Alkalibacillus haloalkaliphilus</name>
    <dbReference type="NCBI Taxonomy" id="94136"/>
    <lineage>
        <taxon>Bacteria</taxon>
        <taxon>Bacillati</taxon>
        <taxon>Bacillota</taxon>
        <taxon>Bacilli</taxon>
        <taxon>Bacillales</taxon>
        <taxon>Bacillaceae</taxon>
        <taxon>Alkalibacillus</taxon>
    </lineage>
</organism>
<gene>
    <name evidence="4" type="primary">srtA</name>
    <name evidence="4" type="ORF">AHA02nite_01110</name>
</gene>
<dbReference type="SUPFAM" id="SSF63817">
    <property type="entry name" value="Sortase"/>
    <property type="match status" value="1"/>
</dbReference>
<dbReference type="EMBL" id="BJYA01000001">
    <property type="protein sequence ID" value="GEN44335.1"/>
    <property type="molecule type" value="Genomic_DNA"/>
</dbReference>
<reference evidence="4 5" key="1">
    <citation type="submission" date="2019-07" db="EMBL/GenBank/DDBJ databases">
        <title>Whole genome shotgun sequence of Alkalibacillus haloalkaliphilus NBRC 103110.</title>
        <authorList>
            <person name="Hosoyama A."/>
            <person name="Uohara A."/>
            <person name="Ohji S."/>
            <person name="Ichikawa N."/>
        </authorList>
    </citation>
    <scope>NUCLEOTIDE SEQUENCE [LARGE SCALE GENOMIC DNA]</scope>
    <source>
        <strain evidence="4 5">NBRC 103110</strain>
    </source>
</reference>
<dbReference type="CDD" id="cd06166">
    <property type="entry name" value="Sortase_D_2"/>
    <property type="match status" value="1"/>
</dbReference>
<dbReference type="InterPro" id="IPR023365">
    <property type="entry name" value="Sortase_dom-sf"/>
</dbReference>
<evidence type="ECO:0000256" key="3">
    <source>
        <dbReference type="SAM" id="Phobius"/>
    </source>
</evidence>
<dbReference type="Gene3D" id="2.40.260.10">
    <property type="entry name" value="Sortase"/>
    <property type="match status" value="1"/>
</dbReference>
<evidence type="ECO:0000256" key="2">
    <source>
        <dbReference type="PIRSR" id="PIRSR605754-1"/>
    </source>
</evidence>
<sequence>MLRIFGLLLIIIGTAVILFPYFQNQYYTHQEGELVDSFRELDQLFNDEQNRVHAAEVGVDDTSGDNIHHNEEVQGLIHIDKIGLTLPMLEGATVENLDVGAGLMSQGFTFGEVGNIGIAAHRSRTSGRLFNRLDEVEVGDRVTVETHDSEYEYEVVDTFIVEPEDISVLDVQEDKSMITLITCTIDSTQRVIVQAKLL</sequence>
<dbReference type="GO" id="GO:0016787">
    <property type="term" value="F:hydrolase activity"/>
    <property type="evidence" value="ECO:0007669"/>
    <property type="project" value="UniProtKB-KW"/>
</dbReference>
<dbReference type="Pfam" id="PF04203">
    <property type="entry name" value="Sortase"/>
    <property type="match status" value="1"/>
</dbReference>
<feature type="transmembrane region" description="Helical" evidence="3">
    <location>
        <begin position="5"/>
        <end position="22"/>
    </location>
</feature>
<dbReference type="Proteomes" id="UP000321440">
    <property type="component" value="Unassembled WGS sequence"/>
</dbReference>
<accession>A0A511VZW5</accession>
<keyword evidence="3" id="KW-0472">Membrane</keyword>
<dbReference type="InterPro" id="IPR042000">
    <property type="entry name" value="Sortase_D_2"/>
</dbReference>
<keyword evidence="1" id="KW-0378">Hydrolase</keyword>
<dbReference type="AlphaFoldDB" id="A0A511VZW5"/>
<feature type="active site" description="Acyl-thioester intermediate" evidence="2">
    <location>
        <position position="183"/>
    </location>
</feature>
<proteinExistence type="predicted"/>
<protein>
    <submittedName>
        <fullName evidence="4">Class A sortase</fullName>
    </submittedName>
</protein>
<feature type="active site" description="Proton donor/acceptor" evidence="2">
    <location>
        <position position="121"/>
    </location>
</feature>
<evidence type="ECO:0000313" key="4">
    <source>
        <dbReference type="EMBL" id="GEN44335.1"/>
    </source>
</evidence>
<dbReference type="OrthoDB" id="154054at2"/>
<dbReference type="NCBIfam" id="TIGR01076">
    <property type="entry name" value="sortase_fam"/>
    <property type="match status" value="1"/>
</dbReference>
<comment type="caution">
    <text evidence="4">The sequence shown here is derived from an EMBL/GenBank/DDBJ whole genome shotgun (WGS) entry which is preliminary data.</text>
</comment>
<keyword evidence="3" id="KW-0812">Transmembrane</keyword>
<dbReference type="InterPro" id="IPR005754">
    <property type="entry name" value="Sortase"/>
</dbReference>
<evidence type="ECO:0000313" key="5">
    <source>
        <dbReference type="Proteomes" id="UP000321440"/>
    </source>
</evidence>
<dbReference type="RefSeq" id="WP_146813336.1">
    <property type="nucleotide sequence ID" value="NZ_BJYA01000001.1"/>
</dbReference>
<evidence type="ECO:0000256" key="1">
    <source>
        <dbReference type="ARBA" id="ARBA00022801"/>
    </source>
</evidence>
<keyword evidence="5" id="KW-1185">Reference proteome</keyword>
<keyword evidence="3" id="KW-1133">Transmembrane helix</keyword>
<name>A0A511VZW5_9BACI</name>